<accession>A0AAN6E073</accession>
<dbReference type="EMBL" id="MU404352">
    <property type="protein sequence ID" value="KAI1614734.1"/>
    <property type="molecule type" value="Genomic_DNA"/>
</dbReference>
<evidence type="ECO:0000313" key="3">
    <source>
        <dbReference type="Proteomes" id="UP001203852"/>
    </source>
</evidence>
<dbReference type="GO" id="GO:0070096">
    <property type="term" value="P:mitochondrial outer membrane translocase complex assembly"/>
    <property type="evidence" value="ECO:0007669"/>
    <property type="project" value="TreeGrafter"/>
</dbReference>
<dbReference type="GO" id="GO:0005741">
    <property type="term" value="C:mitochondrial outer membrane"/>
    <property type="evidence" value="ECO:0007669"/>
    <property type="project" value="InterPro"/>
</dbReference>
<gene>
    <name evidence="2" type="ORF">EDD36DRAFT_416273</name>
</gene>
<comment type="caution">
    <text evidence="2">The sequence shown here is derived from an EMBL/GenBank/DDBJ whole genome shotgun (WGS) entry which is preliminary data.</text>
</comment>
<dbReference type="PANTHER" id="PTHR28241:SF1">
    <property type="entry name" value="MITOCHONDRIAL IMPORT PROTEIN 1"/>
    <property type="match status" value="1"/>
</dbReference>
<evidence type="ECO:0000256" key="1">
    <source>
        <dbReference type="SAM" id="MobiDB-lite"/>
    </source>
</evidence>
<reference evidence="2" key="1">
    <citation type="journal article" date="2022" name="bioRxiv">
        <title>Deciphering the potential niche of two novel black yeast fungi from a biological soil crust based on their genomes, phenotypes, and melanin regulation.</title>
        <authorList>
            <consortium name="DOE Joint Genome Institute"/>
            <person name="Carr E.C."/>
            <person name="Barton Q."/>
            <person name="Grambo S."/>
            <person name="Sullivan M."/>
            <person name="Renfro C.M."/>
            <person name="Kuo A."/>
            <person name="Pangilinan J."/>
            <person name="Lipzen A."/>
            <person name="Keymanesh K."/>
            <person name="Savage E."/>
            <person name="Barry K."/>
            <person name="Grigoriev I.V."/>
            <person name="Riekhof W.R."/>
            <person name="Harris S.S."/>
        </authorList>
    </citation>
    <scope>NUCLEOTIDE SEQUENCE</scope>
    <source>
        <strain evidence="2">JF 03-4F</strain>
    </source>
</reference>
<protein>
    <submittedName>
        <fullName evidence="2">Pre protein translocase YidC subunit</fullName>
    </submittedName>
</protein>
<feature type="compositionally biased region" description="Polar residues" evidence="1">
    <location>
        <begin position="1"/>
        <end position="22"/>
    </location>
</feature>
<dbReference type="Proteomes" id="UP001203852">
    <property type="component" value="Unassembled WGS sequence"/>
</dbReference>
<dbReference type="PANTHER" id="PTHR28241">
    <property type="entry name" value="MITOCHONDRIAL IMPORT PROTEIN 1"/>
    <property type="match status" value="1"/>
</dbReference>
<feature type="region of interest" description="Disordered" evidence="1">
    <location>
        <begin position="1"/>
        <end position="50"/>
    </location>
</feature>
<name>A0AAN6E073_9EURO</name>
<dbReference type="InterPro" id="IPR013262">
    <property type="entry name" value="OMP_MIM1/TOM13_mt"/>
</dbReference>
<dbReference type="Pfam" id="PF08219">
    <property type="entry name" value="TOM13"/>
    <property type="match status" value="1"/>
</dbReference>
<proteinExistence type="predicted"/>
<keyword evidence="3" id="KW-1185">Reference proteome</keyword>
<feature type="region of interest" description="Disordered" evidence="1">
    <location>
        <begin position="112"/>
        <end position="146"/>
    </location>
</feature>
<sequence length="146" mass="16058">MATQSDESPSPPQDLSGSQLTIPSDSEPYSSLSPPSSSPPQSSDNNGSQPVIIYTPPTIWGILRGAAINLLLPFVNGMMLGFGELLAHEWAFRLGWRETNVWPRHRGSHSIGPGVEMRDDPVERRRRNSDFNSEFEPDVIDAASLE</sequence>
<feature type="compositionally biased region" description="Low complexity" evidence="1">
    <location>
        <begin position="23"/>
        <end position="50"/>
    </location>
</feature>
<dbReference type="AlphaFoldDB" id="A0AAN6E073"/>
<evidence type="ECO:0000313" key="2">
    <source>
        <dbReference type="EMBL" id="KAI1614734.1"/>
    </source>
</evidence>
<organism evidence="2 3">
    <name type="scientific">Exophiala viscosa</name>
    <dbReference type="NCBI Taxonomy" id="2486360"/>
    <lineage>
        <taxon>Eukaryota</taxon>
        <taxon>Fungi</taxon>
        <taxon>Dikarya</taxon>
        <taxon>Ascomycota</taxon>
        <taxon>Pezizomycotina</taxon>
        <taxon>Eurotiomycetes</taxon>
        <taxon>Chaetothyriomycetidae</taxon>
        <taxon>Chaetothyriales</taxon>
        <taxon>Herpotrichiellaceae</taxon>
        <taxon>Exophiala</taxon>
    </lineage>
</organism>
<dbReference type="GO" id="GO:0045040">
    <property type="term" value="P:protein insertion into mitochondrial outer membrane"/>
    <property type="evidence" value="ECO:0007669"/>
    <property type="project" value="TreeGrafter"/>
</dbReference>